<dbReference type="GeneID" id="17261542"/>
<evidence type="ECO:0000313" key="3">
    <source>
        <dbReference type="Proteomes" id="UP000013827"/>
    </source>
</evidence>
<dbReference type="AlphaFoldDB" id="A0A0D3IVI8"/>
<dbReference type="RefSeq" id="XP_005767702.1">
    <property type="nucleotide sequence ID" value="XM_005767645.1"/>
</dbReference>
<sequence>MINWKLYVTALLLPLALGWNSCSRPDVEYFQADEGAGTSFNYAAGAMNGKVYTGGYFKGTYLPVGYNSNGMVAPVPGAVRVMDATSDDQHLQLSETDSTGKLLQTWFFEGTAKQVGSIGHGAQTNEVDSYDGIKAMLDDNHLSVKMGFRQQLTLPDGTTLDSAYMANGDARLNTNEQVQLMIKLDVSKAAGIGPGTTGWYKILDEDHPGYVIVRAADGDANGNMILSYKGCDSFNATKVVVTTGWRGTTTTVGEPYDCAEYLTCLASGDGSTVWRKQLPEGVVLDRCRATVDGSFFCGFNMAQAFEADFGNGVVAPSEIDATRVNLVGQSTTGAGLIKYNSMGEALWVKRGPDSGWSVQGSSSTLSVSRDGTLLAMTGPVVDGRGNRAKTQVSRIDTSNDLTKDVLWTDIIPSGSHGFRGMEVMRGAGQPEDEVVAMGQIYAGWLTLTDDQNATMTLRSIGQYDVFVVAYDATTGAGKWAMDGGSDEVGDSGTGDYFFAFTADAVSGDIYVGGGVYSGPSKFRWGDLQRDNVMHDAQTIKSSGTSPPHAFLVNLKSVSSHHPECLNSCDEAVGVHESNVNDGYCYIDRYCYKDGTSSPYVGHHCYSCNSTADKLEFTAPEGGRRPTGAGRNVVPGFCFIDGVCYDDNEHESYNKNKPVDPCNKCDTASPDVWTAVNGCLLAMEFVGAPDPDGIIRNGMCEATNFEGGIRYNKDGSVNPVGWELEATAAGWGPLSCGSGQTPAQQSTAAALRQRRVMKVAEGEQWWP</sequence>
<accession>A0A0D3IVI8</accession>
<dbReference type="KEGG" id="ehx:EMIHUDRAFT_451695"/>
<name>A0A0D3IVI8_EMIH1</name>
<reference evidence="2" key="2">
    <citation type="submission" date="2024-10" db="UniProtKB">
        <authorList>
            <consortium name="EnsemblProtists"/>
        </authorList>
    </citation>
    <scope>IDENTIFICATION</scope>
</reference>
<evidence type="ECO:0000313" key="2">
    <source>
        <dbReference type="EnsemblProtists" id="EOD15273"/>
    </source>
</evidence>
<proteinExistence type="predicted"/>
<dbReference type="Proteomes" id="UP000013827">
    <property type="component" value="Unassembled WGS sequence"/>
</dbReference>
<protein>
    <submittedName>
        <fullName evidence="2">Uncharacterized protein</fullName>
    </submittedName>
</protein>
<dbReference type="PaxDb" id="2903-EOD15273"/>
<feature type="signal peptide" evidence="1">
    <location>
        <begin position="1"/>
        <end position="18"/>
    </location>
</feature>
<keyword evidence="3" id="KW-1185">Reference proteome</keyword>
<dbReference type="eggNOG" id="ENOG502SZ07">
    <property type="taxonomic scope" value="Eukaryota"/>
</dbReference>
<keyword evidence="1" id="KW-0732">Signal</keyword>
<dbReference type="HOGENOM" id="CLU_364656_0_0_1"/>
<organism evidence="2 3">
    <name type="scientific">Emiliania huxleyi (strain CCMP1516)</name>
    <dbReference type="NCBI Taxonomy" id="280463"/>
    <lineage>
        <taxon>Eukaryota</taxon>
        <taxon>Haptista</taxon>
        <taxon>Haptophyta</taxon>
        <taxon>Prymnesiophyceae</taxon>
        <taxon>Isochrysidales</taxon>
        <taxon>Noelaerhabdaceae</taxon>
        <taxon>Emiliania</taxon>
    </lineage>
</organism>
<dbReference type="EnsemblProtists" id="EOD15273">
    <property type="protein sequence ID" value="EOD15273"/>
    <property type="gene ID" value="EMIHUDRAFT_451695"/>
</dbReference>
<reference evidence="3" key="1">
    <citation type="journal article" date="2013" name="Nature">
        <title>Pan genome of the phytoplankton Emiliania underpins its global distribution.</title>
        <authorList>
            <person name="Read B.A."/>
            <person name="Kegel J."/>
            <person name="Klute M.J."/>
            <person name="Kuo A."/>
            <person name="Lefebvre S.C."/>
            <person name="Maumus F."/>
            <person name="Mayer C."/>
            <person name="Miller J."/>
            <person name="Monier A."/>
            <person name="Salamov A."/>
            <person name="Young J."/>
            <person name="Aguilar M."/>
            <person name="Claverie J.M."/>
            <person name="Frickenhaus S."/>
            <person name="Gonzalez K."/>
            <person name="Herman E.K."/>
            <person name="Lin Y.C."/>
            <person name="Napier J."/>
            <person name="Ogata H."/>
            <person name="Sarno A.F."/>
            <person name="Shmutz J."/>
            <person name="Schroeder D."/>
            <person name="de Vargas C."/>
            <person name="Verret F."/>
            <person name="von Dassow P."/>
            <person name="Valentin K."/>
            <person name="Van de Peer Y."/>
            <person name="Wheeler G."/>
            <person name="Dacks J.B."/>
            <person name="Delwiche C.F."/>
            <person name="Dyhrman S.T."/>
            <person name="Glockner G."/>
            <person name="John U."/>
            <person name="Richards T."/>
            <person name="Worden A.Z."/>
            <person name="Zhang X."/>
            <person name="Grigoriev I.V."/>
            <person name="Allen A.E."/>
            <person name="Bidle K."/>
            <person name="Borodovsky M."/>
            <person name="Bowler C."/>
            <person name="Brownlee C."/>
            <person name="Cock J.M."/>
            <person name="Elias M."/>
            <person name="Gladyshev V.N."/>
            <person name="Groth M."/>
            <person name="Guda C."/>
            <person name="Hadaegh A."/>
            <person name="Iglesias-Rodriguez M.D."/>
            <person name="Jenkins J."/>
            <person name="Jones B.M."/>
            <person name="Lawson T."/>
            <person name="Leese F."/>
            <person name="Lindquist E."/>
            <person name="Lobanov A."/>
            <person name="Lomsadze A."/>
            <person name="Malik S.B."/>
            <person name="Marsh M.E."/>
            <person name="Mackinder L."/>
            <person name="Mock T."/>
            <person name="Mueller-Roeber B."/>
            <person name="Pagarete A."/>
            <person name="Parker M."/>
            <person name="Probert I."/>
            <person name="Quesneville H."/>
            <person name="Raines C."/>
            <person name="Rensing S.A."/>
            <person name="Riano-Pachon D.M."/>
            <person name="Richier S."/>
            <person name="Rokitta S."/>
            <person name="Shiraiwa Y."/>
            <person name="Soanes D.M."/>
            <person name="van der Giezen M."/>
            <person name="Wahlund T.M."/>
            <person name="Williams B."/>
            <person name="Wilson W."/>
            <person name="Wolfe G."/>
            <person name="Wurch L.L."/>
        </authorList>
    </citation>
    <scope>NUCLEOTIDE SEQUENCE</scope>
</reference>
<feature type="chain" id="PRO_5044203289" evidence="1">
    <location>
        <begin position="19"/>
        <end position="766"/>
    </location>
</feature>
<evidence type="ECO:0000256" key="1">
    <source>
        <dbReference type="SAM" id="SignalP"/>
    </source>
</evidence>